<feature type="region of interest" description="Disordered" evidence="1">
    <location>
        <begin position="54"/>
        <end position="87"/>
    </location>
</feature>
<feature type="region of interest" description="Disordered" evidence="1">
    <location>
        <begin position="1"/>
        <end position="23"/>
    </location>
</feature>
<organism evidence="2 3">
    <name type="scientific">Streptomyces gelaticus</name>
    <dbReference type="NCBI Taxonomy" id="285446"/>
    <lineage>
        <taxon>Bacteria</taxon>
        <taxon>Bacillati</taxon>
        <taxon>Actinomycetota</taxon>
        <taxon>Actinomycetes</taxon>
        <taxon>Kitasatosporales</taxon>
        <taxon>Streptomycetaceae</taxon>
        <taxon>Streptomyces</taxon>
    </lineage>
</organism>
<dbReference type="EMBL" id="BMTF01000001">
    <property type="protein sequence ID" value="GGV74024.1"/>
    <property type="molecule type" value="Genomic_DNA"/>
</dbReference>
<comment type="caution">
    <text evidence="2">The sequence shown here is derived from an EMBL/GenBank/DDBJ whole genome shotgun (WGS) entry which is preliminary data.</text>
</comment>
<gene>
    <name evidence="2" type="ORF">GCM10015535_02150</name>
</gene>
<keyword evidence="3" id="KW-1185">Reference proteome</keyword>
<accession>A0ABQ2VQM0</accession>
<dbReference type="Proteomes" id="UP000660675">
    <property type="component" value="Unassembled WGS sequence"/>
</dbReference>
<evidence type="ECO:0000256" key="1">
    <source>
        <dbReference type="SAM" id="MobiDB-lite"/>
    </source>
</evidence>
<sequence>MVSGLLAGAEAGRGAPGPPGVVAPGGSVGGALLTLLGPGADEDAVCHLLVDRPDSEPDGFTGPFSGSAVTARRPAGHDRGGHRRGDP</sequence>
<name>A0ABQ2VQM0_9ACTN</name>
<proteinExistence type="predicted"/>
<feature type="compositionally biased region" description="Basic and acidic residues" evidence="1">
    <location>
        <begin position="75"/>
        <end position="87"/>
    </location>
</feature>
<reference evidence="3" key="1">
    <citation type="journal article" date="2019" name="Int. J. Syst. Evol. Microbiol.">
        <title>The Global Catalogue of Microorganisms (GCM) 10K type strain sequencing project: providing services to taxonomists for standard genome sequencing and annotation.</title>
        <authorList>
            <consortium name="The Broad Institute Genomics Platform"/>
            <consortium name="The Broad Institute Genome Sequencing Center for Infectious Disease"/>
            <person name="Wu L."/>
            <person name="Ma J."/>
        </authorList>
    </citation>
    <scope>NUCLEOTIDE SEQUENCE [LARGE SCALE GENOMIC DNA]</scope>
    <source>
        <strain evidence="3">JCM 4376</strain>
    </source>
</reference>
<evidence type="ECO:0000313" key="2">
    <source>
        <dbReference type="EMBL" id="GGV74024.1"/>
    </source>
</evidence>
<protein>
    <submittedName>
        <fullName evidence="2">Uncharacterized protein</fullName>
    </submittedName>
</protein>
<evidence type="ECO:0000313" key="3">
    <source>
        <dbReference type="Proteomes" id="UP000660675"/>
    </source>
</evidence>
<feature type="compositionally biased region" description="Low complexity" evidence="1">
    <location>
        <begin position="1"/>
        <end position="13"/>
    </location>
</feature>